<dbReference type="AlphaFoldDB" id="A0A839UP50"/>
<dbReference type="InterPro" id="IPR032710">
    <property type="entry name" value="NTF2-like_dom_sf"/>
</dbReference>
<comment type="caution">
    <text evidence="3">The sequence shown here is derived from an EMBL/GenBank/DDBJ whole genome shotgun (WGS) entry which is preliminary data.</text>
</comment>
<proteinExistence type="predicted"/>
<protein>
    <recommendedName>
        <fullName evidence="2">DUF4440 domain-containing protein</fullName>
    </recommendedName>
</protein>
<dbReference type="InterPro" id="IPR027843">
    <property type="entry name" value="DUF4440"/>
</dbReference>
<dbReference type="EMBL" id="JACHXZ010000001">
    <property type="protein sequence ID" value="MBB3167526.1"/>
    <property type="molecule type" value="Genomic_DNA"/>
</dbReference>
<dbReference type="Pfam" id="PF14534">
    <property type="entry name" value="DUF4440"/>
    <property type="match status" value="1"/>
</dbReference>
<dbReference type="SUPFAM" id="SSF54427">
    <property type="entry name" value="NTF2-like"/>
    <property type="match status" value="1"/>
</dbReference>
<evidence type="ECO:0000256" key="1">
    <source>
        <dbReference type="SAM" id="SignalP"/>
    </source>
</evidence>
<keyword evidence="4" id="KW-1185">Reference proteome</keyword>
<sequence length="144" mass="16422">MKILTSCLLLCMLALPAHADDRADLTQMLHTFLQGASDDIEQHQRFWADDLVYTSSSGQRFGKAKILAGMQDTPATEQQTKSRYWAEDIEIKLYGTTAIIAFRLMGEMTEGEQVRVQQYFNTGTFLKREGRWQAVAWQATKIPE</sequence>
<accession>A0A839UP50</accession>
<gene>
    <name evidence="3" type="ORF">FHS30_000702</name>
</gene>
<feature type="domain" description="DUF4440" evidence="2">
    <location>
        <begin position="37"/>
        <end position="133"/>
    </location>
</feature>
<feature type="signal peptide" evidence="1">
    <location>
        <begin position="1"/>
        <end position="19"/>
    </location>
</feature>
<keyword evidence="1" id="KW-0732">Signal</keyword>
<name>A0A839UP50_9GAMM</name>
<evidence type="ECO:0000259" key="2">
    <source>
        <dbReference type="Pfam" id="PF14534"/>
    </source>
</evidence>
<feature type="chain" id="PRO_5032457257" description="DUF4440 domain-containing protein" evidence="1">
    <location>
        <begin position="20"/>
        <end position="144"/>
    </location>
</feature>
<reference evidence="3 4" key="1">
    <citation type="submission" date="2020-08" db="EMBL/GenBank/DDBJ databases">
        <title>Genomic Encyclopedia of Type Strains, Phase III (KMG-III): the genomes of soil and plant-associated and newly described type strains.</title>
        <authorList>
            <person name="Whitman W."/>
        </authorList>
    </citation>
    <scope>NUCLEOTIDE SEQUENCE [LARGE SCALE GENOMIC DNA]</scope>
    <source>
        <strain evidence="3 4">CECT 8571</strain>
    </source>
</reference>
<dbReference type="Proteomes" id="UP000559987">
    <property type="component" value="Unassembled WGS sequence"/>
</dbReference>
<organism evidence="3 4">
    <name type="scientific">Simiduia aestuariiviva</name>
    <dbReference type="NCBI Taxonomy" id="1510459"/>
    <lineage>
        <taxon>Bacteria</taxon>
        <taxon>Pseudomonadati</taxon>
        <taxon>Pseudomonadota</taxon>
        <taxon>Gammaproteobacteria</taxon>
        <taxon>Cellvibrionales</taxon>
        <taxon>Cellvibrionaceae</taxon>
        <taxon>Simiduia</taxon>
    </lineage>
</organism>
<evidence type="ECO:0000313" key="3">
    <source>
        <dbReference type="EMBL" id="MBB3167526.1"/>
    </source>
</evidence>
<dbReference type="RefSeq" id="WP_183908323.1">
    <property type="nucleotide sequence ID" value="NZ_JACHXZ010000001.1"/>
</dbReference>
<evidence type="ECO:0000313" key="4">
    <source>
        <dbReference type="Proteomes" id="UP000559987"/>
    </source>
</evidence>
<dbReference type="Gene3D" id="3.10.450.50">
    <property type="match status" value="1"/>
</dbReference>